<dbReference type="Proteomes" id="UP000033072">
    <property type="component" value="Chromosome"/>
</dbReference>
<dbReference type="KEGG" id="mls:MSLAZ_0814"/>
<evidence type="ECO:0000313" key="2">
    <source>
        <dbReference type="Proteomes" id="UP000033072"/>
    </source>
</evidence>
<name>A0A0E3WT36_9EURY</name>
<sequence length="313" mass="34683">MIPSNTVAYRTNSDVELAEEDSGLSGTGSTTSLIFENASAAVYIEKETYNNEFATISVTTKNNGEKSGEDHIIVSFPNNEEILSVGGSGDGVEFYPYGNSIDDKELAQQFISNGNHAKFVFAKNTTSITYIEFDPKKTFGKITTIVETLKEKSTQVTELPSGEVYENTNIWVGNEGTENPESIENAIVGFKVEKNWINSNGMDPSSVKLWKFDDGKWVELFTIQTSEDDDYAYYEADTPGFSTFSIMALYPEEDPEGTYRALANSVYDKDFKAVLGASGEKESDVIDSEVRMNNSEIFGNLKKGLLQWLCLLQ</sequence>
<accession>A0A0E3WT36</accession>
<dbReference type="GeneID" id="25418618"/>
<dbReference type="AlphaFoldDB" id="A0A0E3WT36"/>
<dbReference type="PATRIC" id="fig|1434111.4.peg.1029"/>
<evidence type="ECO:0000313" key="1">
    <source>
        <dbReference type="EMBL" id="AKB74075.1"/>
    </source>
</evidence>
<dbReference type="RefSeq" id="WP_198143846.1">
    <property type="nucleotide sequence ID" value="NZ_CP009515.1"/>
</dbReference>
<dbReference type="HOGENOM" id="CLU_887430_0_0_2"/>
<dbReference type="STRING" id="1434111.MSLAZ_0814"/>
<proteinExistence type="predicted"/>
<dbReference type="OrthoDB" id="103676at2157"/>
<dbReference type="EMBL" id="CP009515">
    <property type="protein sequence ID" value="AKB74075.1"/>
    <property type="molecule type" value="Genomic_DNA"/>
</dbReference>
<keyword evidence="2" id="KW-1185">Reference proteome</keyword>
<reference evidence="1 2" key="1">
    <citation type="submission" date="2014-07" db="EMBL/GenBank/DDBJ databases">
        <title>Methanogenic archaea and the global carbon cycle.</title>
        <authorList>
            <person name="Henriksen J.R."/>
            <person name="Luke J."/>
            <person name="Reinhart S."/>
            <person name="Benedict M.N."/>
            <person name="Youngblut N.D."/>
            <person name="Metcalf M.E."/>
            <person name="Whitaker R.J."/>
            <person name="Metcalf W.W."/>
        </authorList>
    </citation>
    <scope>NUCLEOTIDE SEQUENCE [LARGE SCALE GENOMIC DNA]</scope>
    <source>
        <strain evidence="1 2">Z-7289</strain>
    </source>
</reference>
<protein>
    <submittedName>
        <fullName evidence="1">Cell surface protein</fullName>
    </submittedName>
</protein>
<organism evidence="1 2">
    <name type="scientific">Methanosarcina lacustris Z-7289</name>
    <dbReference type="NCBI Taxonomy" id="1434111"/>
    <lineage>
        <taxon>Archaea</taxon>
        <taxon>Methanobacteriati</taxon>
        <taxon>Methanobacteriota</taxon>
        <taxon>Stenosarchaea group</taxon>
        <taxon>Methanomicrobia</taxon>
        <taxon>Methanosarcinales</taxon>
        <taxon>Methanosarcinaceae</taxon>
        <taxon>Methanosarcina</taxon>
    </lineage>
</organism>
<gene>
    <name evidence="1" type="ORF">MSLAZ_0814</name>
</gene>
<dbReference type="NCBIfam" id="TIGR04213">
    <property type="entry name" value="PGF_pre_PGF"/>
    <property type="match status" value="1"/>
</dbReference>
<dbReference type="InterPro" id="IPR026453">
    <property type="entry name" value="PGF_pre_PGF"/>
</dbReference>